<dbReference type="PANTHER" id="PTHR43982">
    <property type="entry name" value="UBIQUITIN CARBOXYL-TERMINAL HYDROLASE"/>
    <property type="match status" value="1"/>
</dbReference>
<feature type="non-terminal residue" evidence="8">
    <location>
        <position position="1"/>
    </location>
</feature>
<evidence type="ECO:0000256" key="3">
    <source>
        <dbReference type="ARBA" id="ARBA00022670"/>
    </source>
</evidence>
<dbReference type="GO" id="GO:0070628">
    <property type="term" value="F:proteasome binding"/>
    <property type="evidence" value="ECO:0007669"/>
    <property type="project" value="TreeGrafter"/>
</dbReference>
<keyword evidence="6" id="KW-0788">Thiol protease</keyword>
<keyword evidence="3" id="KW-0645">Protease</keyword>
<dbReference type="InterPro" id="IPR018200">
    <property type="entry name" value="USP_CS"/>
</dbReference>
<dbReference type="PANTHER" id="PTHR43982:SF1">
    <property type="entry name" value="UBIQUITIN CARBOXYL-TERMINAL HYDROLASE 14"/>
    <property type="match status" value="1"/>
</dbReference>
<dbReference type="SUPFAM" id="SSF54001">
    <property type="entry name" value="Cysteine proteinases"/>
    <property type="match status" value="1"/>
</dbReference>
<name>A0A3P7INU6_STRVU</name>
<dbReference type="GO" id="GO:0016579">
    <property type="term" value="P:protein deubiquitination"/>
    <property type="evidence" value="ECO:0007669"/>
    <property type="project" value="InterPro"/>
</dbReference>
<dbReference type="Gene3D" id="3.90.70.10">
    <property type="entry name" value="Cysteine proteinases"/>
    <property type="match status" value="1"/>
</dbReference>
<dbReference type="OrthoDB" id="2420415at2759"/>
<accession>A0A3P7INU6</accession>
<dbReference type="GO" id="GO:0043161">
    <property type="term" value="P:proteasome-mediated ubiquitin-dependent protein catabolic process"/>
    <property type="evidence" value="ECO:0007669"/>
    <property type="project" value="InterPro"/>
</dbReference>
<dbReference type="AlphaFoldDB" id="A0A3P7INU6"/>
<evidence type="ECO:0000256" key="4">
    <source>
        <dbReference type="ARBA" id="ARBA00022786"/>
    </source>
</evidence>
<gene>
    <name evidence="8" type="ORF">SVUK_LOCUS3637</name>
</gene>
<evidence type="ECO:0000256" key="6">
    <source>
        <dbReference type="ARBA" id="ARBA00022807"/>
    </source>
</evidence>
<dbReference type="InterPro" id="IPR038765">
    <property type="entry name" value="Papain-like_cys_pep_sf"/>
</dbReference>
<reference evidence="8 9" key="1">
    <citation type="submission" date="2018-11" db="EMBL/GenBank/DDBJ databases">
        <authorList>
            <consortium name="Pathogen Informatics"/>
        </authorList>
    </citation>
    <scope>NUCLEOTIDE SEQUENCE [LARGE SCALE GENOMIC DNA]</scope>
</reference>
<dbReference type="GO" id="GO:0061136">
    <property type="term" value="P:regulation of proteasomal protein catabolic process"/>
    <property type="evidence" value="ECO:0007669"/>
    <property type="project" value="TreeGrafter"/>
</dbReference>
<dbReference type="PROSITE" id="PS00973">
    <property type="entry name" value="USP_2"/>
    <property type="match status" value="1"/>
</dbReference>
<dbReference type="InterPro" id="IPR044635">
    <property type="entry name" value="UBP14-like"/>
</dbReference>
<keyword evidence="4" id="KW-0833">Ubl conjugation pathway</keyword>
<keyword evidence="5" id="KW-0378">Hydrolase</keyword>
<evidence type="ECO:0000259" key="7">
    <source>
        <dbReference type="PROSITE" id="PS50235"/>
    </source>
</evidence>
<dbReference type="PROSITE" id="PS50235">
    <property type="entry name" value="USP_3"/>
    <property type="match status" value="1"/>
</dbReference>
<organism evidence="8 9">
    <name type="scientific">Strongylus vulgaris</name>
    <name type="common">Blood worm</name>
    <dbReference type="NCBI Taxonomy" id="40348"/>
    <lineage>
        <taxon>Eukaryota</taxon>
        <taxon>Metazoa</taxon>
        <taxon>Ecdysozoa</taxon>
        <taxon>Nematoda</taxon>
        <taxon>Chromadorea</taxon>
        <taxon>Rhabditida</taxon>
        <taxon>Rhabditina</taxon>
        <taxon>Rhabditomorpha</taxon>
        <taxon>Strongyloidea</taxon>
        <taxon>Strongylidae</taxon>
        <taxon>Strongylus</taxon>
    </lineage>
</organism>
<sequence length="363" mass="41492">NTLDLSYIAVVPTATNLAQLYGFIPELENSINELRTEQKELLMQECELLKKIDEIYECENLKRHGYQLHAVAIHQGHANAGHYWAYVRKGIDDDHWEKFNDQRVENAAWSDIEAEAVGGTRTTSAYFLLYVSSAAEPWLFADDCTASTFLTDDVRQLVFAENEELENRIEHYRCTQNEDERGNADVYEVPCEDRGSGFSPAPPPISDNEMLSATPTETALSDPENLAVALKMYCEPWIDESTFEMERRKLFAITEFNKSIYPPSVTPETVLETQSKLLYNNVLKPMFIACVRKTEAAGLEVKPTEIYNKVISNFYNEADSVQCSLQSRPLRSLLEFCYTMGYRYPAKTMRFALVRAFTHSESE</sequence>
<evidence type="ECO:0000256" key="1">
    <source>
        <dbReference type="ARBA" id="ARBA00000707"/>
    </source>
</evidence>
<feature type="domain" description="USP" evidence="7">
    <location>
        <begin position="1"/>
        <end position="133"/>
    </location>
</feature>
<dbReference type="InterPro" id="IPR001394">
    <property type="entry name" value="Peptidase_C19_UCH"/>
</dbReference>
<evidence type="ECO:0000256" key="5">
    <source>
        <dbReference type="ARBA" id="ARBA00022801"/>
    </source>
</evidence>
<dbReference type="EMBL" id="UYYB01009509">
    <property type="protein sequence ID" value="VDM68639.1"/>
    <property type="molecule type" value="Genomic_DNA"/>
</dbReference>
<evidence type="ECO:0000313" key="9">
    <source>
        <dbReference type="Proteomes" id="UP000270094"/>
    </source>
</evidence>
<keyword evidence="9" id="KW-1185">Reference proteome</keyword>
<dbReference type="EC" id="3.4.19.12" evidence="2"/>
<dbReference type="Proteomes" id="UP000270094">
    <property type="component" value="Unassembled WGS sequence"/>
</dbReference>
<evidence type="ECO:0000256" key="2">
    <source>
        <dbReference type="ARBA" id="ARBA00012759"/>
    </source>
</evidence>
<protein>
    <recommendedName>
        <fullName evidence="2">ubiquitinyl hydrolase 1</fullName>
        <ecNumber evidence="2">3.4.19.12</ecNumber>
    </recommendedName>
</protein>
<dbReference type="InterPro" id="IPR028889">
    <property type="entry name" value="USP"/>
</dbReference>
<comment type="catalytic activity">
    <reaction evidence="1">
        <text>Thiol-dependent hydrolysis of ester, thioester, amide, peptide and isopeptide bonds formed by the C-terminal Gly of ubiquitin (a 76-residue protein attached to proteins as an intracellular targeting signal).</text>
        <dbReference type="EC" id="3.4.19.12"/>
    </reaction>
</comment>
<dbReference type="Pfam" id="PF00443">
    <property type="entry name" value="UCH"/>
    <property type="match status" value="1"/>
</dbReference>
<evidence type="ECO:0000313" key="8">
    <source>
        <dbReference type="EMBL" id="VDM68639.1"/>
    </source>
</evidence>
<dbReference type="GO" id="GO:0004843">
    <property type="term" value="F:cysteine-type deubiquitinase activity"/>
    <property type="evidence" value="ECO:0007669"/>
    <property type="project" value="UniProtKB-EC"/>
</dbReference>
<proteinExistence type="predicted"/>